<evidence type="ECO:0000256" key="8">
    <source>
        <dbReference type="PROSITE-ProRule" id="PRU10141"/>
    </source>
</evidence>
<dbReference type="InterPro" id="IPR008271">
    <property type="entry name" value="Ser/Thr_kinase_AS"/>
</dbReference>
<evidence type="ECO:0000259" key="10">
    <source>
        <dbReference type="PROSITE" id="PS50011"/>
    </source>
</evidence>
<evidence type="ECO:0000256" key="2">
    <source>
        <dbReference type="ARBA" id="ARBA00022527"/>
    </source>
</evidence>
<dbReference type="HOGENOM" id="CLU_000288_135_1_11"/>
<dbReference type="Pfam" id="PF00069">
    <property type="entry name" value="Pkinase"/>
    <property type="match status" value="1"/>
</dbReference>
<dbReference type="STRING" id="749414.SBI_02207"/>
<feature type="repeat" description="WD" evidence="7">
    <location>
        <begin position="604"/>
        <end position="645"/>
    </location>
</feature>
<dbReference type="KEGG" id="sbh:SBI_02207"/>
<dbReference type="Gene3D" id="2.130.10.10">
    <property type="entry name" value="YVTN repeat-like/Quinoprotein amine dehydrogenase"/>
    <property type="match status" value="2"/>
</dbReference>
<keyword evidence="2 11" id="KW-0723">Serine/threonine-protein kinase</keyword>
<evidence type="ECO:0000256" key="1">
    <source>
        <dbReference type="ARBA" id="ARBA00012513"/>
    </source>
</evidence>
<dbReference type="Gene3D" id="1.10.510.10">
    <property type="entry name" value="Transferase(Phosphotransferase) domain 1"/>
    <property type="match status" value="1"/>
</dbReference>
<feature type="domain" description="Protein kinase" evidence="10">
    <location>
        <begin position="15"/>
        <end position="284"/>
    </location>
</feature>
<keyword evidence="3" id="KW-0808">Transferase</keyword>
<dbReference type="eggNOG" id="COG0515">
    <property type="taxonomic scope" value="Bacteria"/>
</dbReference>
<dbReference type="PANTHER" id="PTHR43289">
    <property type="entry name" value="MITOGEN-ACTIVATED PROTEIN KINASE KINASE KINASE 20-RELATED"/>
    <property type="match status" value="1"/>
</dbReference>
<evidence type="ECO:0000256" key="5">
    <source>
        <dbReference type="ARBA" id="ARBA00022777"/>
    </source>
</evidence>
<sequence length="777" mass="80753">MELMGETDRPVAGPYRLVAELGRGGMGRVLLGVAPDGRLIAVKVVRSQFVEDDGFRTRFRREVEASSKVSGAYTAAVVDADADAPLPWLASVFVPGPSLGQVVENVAPLPPESTVRLAAGLAAALAEIHRAGLIHRDLKPSNVLLAADGPRVIDFGIARAIDSENITKVTHTGWLVGSPAFMSPEQAESRELTPASDVFSLGAVLFQACTGRVPFAGSSTLQMLYNVVHSEPDLTPLPDELRGLVERCLDKDPSQRPTPAGILELLGQLAPSARPWPAAVHDLIDAQQAEIAQVLGLPEDGGALVASGAGTVVLRAESGVDGTEPGAGGTARLPVDPPAVPPTAPPHPDRPADALAHLPTAPQHPARPADPPAAPPATSPAAPPAGTPRPTRRVLLLGALGAGVTAAVAVPLAVDRFSGSSAKGGSGESPSSTSPSRTGSASPSASRSGSTAAGRTPMVTLSGKFDSMLTAVEFSPDGRFIALGDLDGGVELRYSPSLKTAAILSVPGEGGVDNATGDVAFSPDGSLLASIDDYATITLWDVPSGRKVATLHGDKNQKDSGYDSVAFSRDGKTLAYSSNTTITVWDVRSRDKVATLVDPAGPVTDVNQGWVACVTFTRDGRTLIASTTENKLHFWDIGRRSITATVQGGKDGLYDLALSPDGKVLAADAGIEGVRLWDTGSRKQIETLTFTSQMIGSVAFSPDGKSLAASEQGGAFQIWSTATWNPIRTFDESNEEVAKALSEARAGQAFADALAFSPDNKLLVESLDYYLALWKLT</sequence>
<feature type="repeat" description="WD" evidence="7">
    <location>
        <begin position="646"/>
        <end position="687"/>
    </location>
</feature>
<feature type="compositionally biased region" description="Low complexity" evidence="9">
    <location>
        <begin position="428"/>
        <end position="456"/>
    </location>
</feature>
<protein>
    <recommendedName>
        <fullName evidence="1">non-specific serine/threonine protein kinase</fullName>
        <ecNumber evidence="1">2.7.11.1</ecNumber>
    </recommendedName>
</protein>
<feature type="repeat" description="WD" evidence="7">
    <location>
        <begin position="519"/>
        <end position="550"/>
    </location>
</feature>
<dbReference type="GO" id="GO:0005524">
    <property type="term" value="F:ATP binding"/>
    <property type="evidence" value="ECO:0007669"/>
    <property type="project" value="UniProtKB-UniRule"/>
</dbReference>
<dbReference type="InterPro" id="IPR011009">
    <property type="entry name" value="Kinase-like_dom_sf"/>
</dbReference>
<evidence type="ECO:0000256" key="7">
    <source>
        <dbReference type="PROSITE-ProRule" id="PRU00221"/>
    </source>
</evidence>
<evidence type="ECO:0000313" key="11">
    <source>
        <dbReference type="EMBL" id="ADI05328.1"/>
    </source>
</evidence>
<feature type="binding site" evidence="8">
    <location>
        <position position="43"/>
    </location>
    <ligand>
        <name>ATP</name>
        <dbReference type="ChEBI" id="CHEBI:30616"/>
    </ligand>
</feature>
<feature type="compositionally biased region" description="Low complexity" evidence="9">
    <location>
        <begin position="353"/>
        <end position="366"/>
    </location>
</feature>
<keyword evidence="5 11" id="KW-0418">Kinase</keyword>
<dbReference type="SMART" id="SM00220">
    <property type="entry name" value="S_TKc"/>
    <property type="match status" value="1"/>
</dbReference>
<dbReference type="SUPFAM" id="SSF50978">
    <property type="entry name" value="WD40 repeat-like"/>
    <property type="match status" value="1"/>
</dbReference>
<name>D7BTB3_STRBB</name>
<dbReference type="PROSITE" id="PS00108">
    <property type="entry name" value="PROTEIN_KINASE_ST"/>
    <property type="match status" value="1"/>
</dbReference>
<evidence type="ECO:0000313" key="12">
    <source>
        <dbReference type="Proteomes" id="UP000000377"/>
    </source>
</evidence>
<gene>
    <name evidence="11" type="ordered locus">SBI_02207</name>
</gene>
<keyword evidence="7" id="KW-0853">WD repeat</keyword>
<evidence type="ECO:0000256" key="6">
    <source>
        <dbReference type="ARBA" id="ARBA00022840"/>
    </source>
</evidence>
<dbReference type="PROSITE" id="PS00107">
    <property type="entry name" value="PROTEIN_KINASE_ATP"/>
    <property type="match status" value="1"/>
</dbReference>
<dbReference type="PROSITE" id="PS50011">
    <property type="entry name" value="PROTEIN_KINASE_DOM"/>
    <property type="match status" value="1"/>
</dbReference>
<dbReference type="PROSITE" id="PS50082">
    <property type="entry name" value="WD_REPEATS_2"/>
    <property type="match status" value="4"/>
</dbReference>
<dbReference type="AlphaFoldDB" id="D7BTB3"/>
<dbReference type="InterPro" id="IPR036322">
    <property type="entry name" value="WD40_repeat_dom_sf"/>
</dbReference>
<dbReference type="Pfam" id="PF07676">
    <property type="entry name" value="PD40"/>
    <property type="match status" value="1"/>
</dbReference>
<feature type="repeat" description="WD" evidence="7">
    <location>
        <begin position="688"/>
        <end position="729"/>
    </location>
</feature>
<dbReference type="PANTHER" id="PTHR43289:SF34">
    <property type="entry name" value="SERINE_THREONINE-PROTEIN KINASE YBDM-RELATED"/>
    <property type="match status" value="1"/>
</dbReference>
<feature type="region of interest" description="Disordered" evidence="9">
    <location>
        <begin position="419"/>
        <end position="457"/>
    </location>
</feature>
<reference evidence="11 12" key="1">
    <citation type="journal article" date="2010" name="J. Bacteriol.">
        <title>Genome sequence of the milbemycin-producing bacterium Streptomyces bingchenggensis.</title>
        <authorList>
            <person name="Wang X.J."/>
            <person name="Yan Y.J."/>
            <person name="Zhang B."/>
            <person name="An J."/>
            <person name="Wang J.J."/>
            <person name="Tian J."/>
            <person name="Jiang L."/>
            <person name="Chen Y.H."/>
            <person name="Huang S.X."/>
            <person name="Yin M."/>
            <person name="Zhang J."/>
            <person name="Gao A.L."/>
            <person name="Liu C.X."/>
            <person name="Zhu Z.X."/>
            <person name="Xiang W.S."/>
        </authorList>
    </citation>
    <scope>NUCLEOTIDE SEQUENCE [LARGE SCALE GENOMIC DNA]</scope>
    <source>
        <strain evidence="11 12">BCW-1</strain>
    </source>
</reference>
<feature type="compositionally biased region" description="Pro residues" evidence="9">
    <location>
        <begin position="368"/>
        <end position="387"/>
    </location>
</feature>
<evidence type="ECO:0000256" key="4">
    <source>
        <dbReference type="ARBA" id="ARBA00022741"/>
    </source>
</evidence>
<dbReference type="Pfam" id="PF00400">
    <property type="entry name" value="WD40"/>
    <property type="match status" value="2"/>
</dbReference>
<evidence type="ECO:0000256" key="9">
    <source>
        <dbReference type="SAM" id="MobiDB-lite"/>
    </source>
</evidence>
<dbReference type="Gene3D" id="3.30.200.20">
    <property type="entry name" value="Phosphorylase Kinase, domain 1"/>
    <property type="match status" value="1"/>
</dbReference>
<evidence type="ECO:0000256" key="3">
    <source>
        <dbReference type="ARBA" id="ARBA00022679"/>
    </source>
</evidence>
<dbReference type="InterPro" id="IPR001680">
    <property type="entry name" value="WD40_rpt"/>
</dbReference>
<keyword evidence="6 8" id="KW-0067">ATP-binding</keyword>
<dbReference type="Proteomes" id="UP000000377">
    <property type="component" value="Chromosome"/>
</dbReference>
<dbReference type="SUPFAM" id="SSF56112">
    <property type="entry name" value="Protein kinase-like (PK-like)"/>
    <property type="match status" value="1"/>
</dbReference>
<keyword evidence="12" id="KW-1185">Reference proteome</keyword>
<dbReference type="GO" id="GO:0004674">
    <property type="term" value="F:protein serine/threonine kinase activity"/>
    <property type="evidence" value="ECO:0007669"/>
    <property type="project" value="UniProtKB-KW"/>
</dbReference>
<dbReference type="EMBL" id="CP002047">
    <property type="protein sequence ID" value="ADI05328.1"/>
    <property type="molecule type" value="Genomic_DNA"/>
</dbReference>
<organism evidence="11 12">
    <name type="scientific">Streptomyces bingchenggensis (strain BCW-1)</name>
    <dbReference type="NCBI Taxonomy" id="749414"/>
    <lineage>
        <taxon>Bacteria</taxon>
        <taxon>Bacillati</taxon>
        <taxon>Actinomycetota</taxon>
        <taxon>Actinomycetes</taxon>
        <taxon>Kitasatosporales</taxon>
        <taxon>Streptomycetaceae</taxon>
        <taxon>Streptomyces</taxon>
    </lineage>
</organism>
<dbReference type="InterPro" id="IPR000719">
    <property type="entry name" value="Prot_kinase_dom"/>
</dbReference>
<dbReference type="InterPro" id="IPR017441">
    <property type="entry name" value="Protein_kinase_ATP_BS"/>
</dbReference>
<accession>D7BTB3</accession>
<feature type="region of interest" description="Disordered" evidence="9">
    <location>
        <begin position="319"/>
        <end position="390"/>
    </location>
</feature>
<dbReference type="CDD" id="cd14014">
    <property type="entry name" value="STKc_PknB_like"/>
    <property type="match status" value="1"/>
</dbReference>
<dbReference type="PATRIC" id="fig|749414.3.peg.2281"/>
<dbReference type="RefSeq" id="WP_014174807.1">
    <property type="nucleotide sequence ID" value="NC_016582.1"/>
</dbReference>
<dbReference type="SMART" id="SM00320">
    <property type="entry name" value="WD40"/>
    <property type="match status" value="7"/>
</dbReference>
<dbReference type="InterPro" id="IPR015943">
    <property type="entry name" value="WD40/YVTN_repeat-like_dom_sf"/>
</dbReference>
<dbReference type="eggNOG" id="COG2319">
    <property type="taxonomic scope" value="Bacteria"/>
</dbReference>
<keyword evidence="4 8" id="KW-0547">Nucleotide-binding</keyword>
<dbReference type="FunFam" id="1.10.510.10:FF:000021">
    <property type="entry name" value="Serine/threonine protein kinase"/>
    <property type="match status" value="1"/>
</dbReference>
<feature type="compositionally biased region" description="Pro residues" evidence="9">
    <location>
        <begin position="335"/>
        <end position="346"/>
    </location>
</feature>
<dbReference type="EC" id="2.7.11.1" evidence="1"/>
<proteinExistence type="predicted"/>
<dbReference type="InterPro" id="IPR011659">
    <property type="entry name" value="WD40"/>
</dbReference>